<evidence type="ECO:0000259" key="1">
    <source>
        <dbReference type="Pfam" id="PF07238"/>
    </source>
</evidence>
<evidence type="ECO:0000313" key="4">
    <source>
        <dbReference type="Proteomes" id="UP001322744"/>
    </source>
</evidence>
<name>A0ABZ0U2E4_9FIRM</name>
<dbReference type="EMBL" id="CP139957">
    <property type="protein sequence ID" value="WPX08385.1"/>
    <property type="molecule type" value="Genomic_DNA"/>
</dbReference>
<dbReference type="InterPro" id="IPR009926">
    <property type="entry name" value="T3SS_YcgR_PilZN"/>
</dbReference>
<dbReference type="Pfam" id="PF12945">
    <property type="entry name" value="PilZNR"/>
    <property type="match status" value="1"/>
</dbReference>
<feature type="domain" description="Type III secretion system flagellar brake protein YcgR PilZN" evidence="2">
    <location>
        <begin position="6"/>
        <end position="91"/>
    </location>
</feature>
<keyword evidence="3" id="KW-0282">Flagellum</keyword>
<organism evidence="3 4">
    <name type="scientific">Anaerocellum danielii</name>
    <dbReference type="NCBI Taxonomy" id="1387557"/>
    <lineage>
        <taxon>Bacteria</taxon>
        <taxon>Bacillati</taxon>
        <taxon>Bacillota</taxon>
        <taxon>Bacillota incertae sedis</taxon>
        <taxon>Caldicellulosiruptorales</taxon>
        <taxon>Caldicellulosiruptoraceae</taxon>
        <taxon>Anaerocellum</taxon>
    </lineage>
</organism>
<reference evidence="3 4" key="1">
    <citation type="submission" date="2023-12" db="EMBL/GenBank/DDBJ databases">
        <authorList>
            <person name="Manesh M.J.H."/>
            <person name="Bing R.G."/>
            <person name="Willard D.J."/>
            <person name="Kelly R.M."/>
        </authorList>
    </citation>
    <scope>NUCLEOTIDE SEQUENCE [LARGE SCALE GENOMIC DNA]</scope>
    <source>
        <strain evidence="3 4">DSM 8977</strain>
    </source>
</reference>
<gene>
    <name evidence="3" type="ORF">SOJ16_002265</name>
</gene>
<dbReference type="InterPro" id="IPR009875">
    <property type="entry name" value="PilZ_domain"/>
</dbReference>
<evidence type="ECO:0000259" key="2">
    <source>
        <dbReference type="Pfam" id="PF12945"/>
    </source>
</evidence>
<evidence type="ECO:0000313" key="3">
    <source>
        <dbReference type="EMBL" id="WPX08385.1"/>
    </source>
</evidence>
<proteinExistence type="predicted"/>
<dbReference type="Proteomes" id="UP001322744">
    <property type="component" value="Chromosome"/>
</dbReference>
<keyword evidence="3" id="KW-0966">Cell projection</keyword>
<protein>
    <submittedName>
        <fullName evidence="3">Flagellar brake protein</fullName>
    </submittedName>
</protein>
<dbReference type="Gene3D" id="2.40.10.220">
    <property type="entry name" value="predicted glycosyltransferase like domains"/>
    <property type="match status" value="1"/>
</dbReference>
<dbReference type="SUPFAM" id="SSF141371">
    <property type="entry name" value="PilZ domain-like"/>
    <property type="match status" value="1"/>
</dbReference>
<keyword evidence="4" id="KW-1185">Reference proteome</keyword>
<dbReference type="RefSeq" id="WP_045175646.1">
    <property type="nucleotide sequence ID" value="NZ_CP139957.1"/>
</dbReference>
<keyword evidence="3" id="KW-0969">Cilium</keyword>
<sequence length="238" mass="28504">MRKIFKVGDKIEIVRIDRRTWEEKDVQYISKIADIKDEYFYIFTPIKEGVYVTFYIEEIVRVYKVSNDGVWMFDGVVEERFKEPEYMIKIKQISDIRKIQRRMFFRLPINLDIFVKLLSFGQMSRENLSRENSKENHSDDEFSEGKIVRALTKDISGGGVCFLAQEEFEIGDLILTKIPIEQEELVLKAQIIRKERVQHPTYRFMYGCKFVEARQNEIDKIVRFIFVQQQKMRQKGLL</sequence>
<feature type="domain" description="PilZ" evidence="1">
    <location>
        <begin position="144"/>
        <end position="226"/>
    </location>
</feature>
<accession>A0ABZ0U2E4</accession>
<dbReference type="Pfam" id="PF07238">
    <property type="entry name" value="PilZ"/>
    <property type="match status" value="1"/>
</dbReference>